<dbReference type="EMBL" id="JBANCF010000002">
    <property type="protein sequence ID" value="MEM0572531.1"/>
    <property type="molecule type" value="Genomic_DNA"/>
</dbReference>
<name>A0AB35YW27_9FLAO</name>
<reference evidence="2 5" key="1">
    <citation type="submission" date="2024-01" db="EMBL/GenBank/DDBJ databases">
        <title>Aequorivita flavus sp. nov., isolated from deep-sea sediment.</title>
        <authorList>
            <person name="Chen X."/>
        </authorList>
    </citation>
    <scope>NUCLEOTIDE SEQUENCE</scope>
    <source>
        <strain evidence="2">MCCC 1A16923</strain>
        <strain evidence="3 5">MCCC 1A16935</strain>
    </source>
</reference>
<dbReference type="EMBL" id="JAZBJM010000002">
    <property type="protein sequence ID" value="MEM0517662.1"/>
    <property type="molecule type" value="Genomic_DNA"/>
</dbReference>
<keyword evidence="5" id="KW-1185">Reference proteome</keyword>
<feature type="compositionally biased region" description="Polar residues" evidence="1">
    <location>
        <begin position="102"/>
        <end position="118"/>
    </location>
</feature>
<evidence type="ECO:0000313" key="4">
    <source>
        <dbReference type="Proteomes" id="UP001388259"/>
    </source>
</evidence>
<feature type="compositionally biased region" description="Low complexity" evidence="1">
    <location>
        <begin position="86"/>
        <end position="101"/>
    </location>
</feature>
<evidence type="ECO:0000313" key="5">
    <source>
        <dbReference type="Proteomes" id="UP001390963"/>
    </source>
</evidence>
<feature type="compositionally biased region" description="Basic and acidic residues" evidence="1">
    <location>
        <begin position="128"/>
        <end position="138"/>
    </location>
</feature>
<feature type="region of interest" description="Disordered" evidence="1">
    <location>
        <begin position="51"/>
        <end position="138"/>
    </location>
</feature>
<accession>A0AB35YW27</accession>
<dbReference type="AlphaFoldDB" id="A0AB35YW27"/>
<dbReference type="RefSeq" id="WP_279449805.1">
    <property type="nucleotide sequence ID" value="NZ_JAZBJM010000002.1"/>
</dbReference>
<proteinExistence type="predicted"/>
<sequence length="138" mass="14185">MTILKFNLKTFLIPVFAISIFFISCKDKETTEEAAPAAVQEATLEQKKQALQNVAPPANTRTTTNTAGGINPAHGQPGHRCDIPVGAPLNAAAGSANKAPAINSSNAVPVSTPASGSGINPPHGQPGHRCDIKVGDPL</sequence>
<gene>
    <name evidence="3" type="ORF">VZD24_03295</name>
    <name evidence="2" type="ORF">VZD85_04810</name>
</gene>
<evidence type="ECO:0000313" key="2">
    <source>
        <dbReference type="EMBL" id="MEM0517662.1"/>
    </source>
</evidence>
<dbReference type="Proteomes" id="UP001390963">
    <property type="component" value="Unassembled WGS sequence"/>
</dbReference>
<dbReference type="PROSITE" id="PS51257">
    <property type="entry name" value="PROKAR_LIPOPROTEIN"/>
    <property type="match status" value="1"/>
</dbReference>
<protein>
    <submittedName>
        <fullName evidence="2">Uncharacterized protein</fullName>
    </submittedName>
</protein>
<evidence type="ECO:0000313" key="3">
    <source>
        <dbReference type="EMBL" id="MEM0572531.1"/>
    </source>
</evidence>
<comment type="caution">
    <text evidence="2">The sequence shown here is derived from an EMBL/GenBank/DDBJ whole genome shotgun (WGS) entry which is preliminary data.</text>
</comment>
<organism evidence="2 4">
    <name type="scientific">Aequorivita flava</name>
    <dbReference type="NCBI Taxonomy" id="3114371"/>
    <lineage>
        <taxon>Bacteria</taxon>
        <taxon>Pseudomonadati</taxon>
        <taxon>Bacteroidota</taxon>
        <taxon>Flavobacteriia</taxon>
        <taxon>Flavobacteriales</taxon>
        <taxon>Flavobacteriaceae</taxon>
        <taxon>Aequorivita</taxon>
    </lineage>
</organism>
<evidence type="ECO:0000256" key="1">
    <source>
        <dbReference type="SAM" id="MobiDB-lite"/>
    </source>
</evidence>
<feature type="compositionally biased region" description="Low complexity" evidence="1">
    <location>
        <begin position="55"/>
        <end position="67"/>
    </location>
</feature>
<dbReference type="Proteomes" id="UP001388259">
    <property type="component" value="Unassembled WGS sequence"/>
</dbReference>